<evidence type="ECO:0000256" key="6">
    <source>
        <dbReference type="SAM" id="Coils"/>
    </source>
</evidence>
<keyword evidence="7" id="KW-0472">Membrane</keyword>
<keyword evidence="7" id="KW-0812">Transmembrane</keyword>
<evidence type="ECO:0000259" key="8">
    <source>
        <dbReference type="Pfam" id="PF04085"/>
    </source>
</evidence>
<reference evidence="9 12" key="2">
    <citation type="submission" date="2018-05" db="EMBL/GenBank/DDBJ databases">
        <title>Genomic Encyclopedia of Type Strains, Phase IV (KMG-IV): sequencing the most valuable type-strain genomes for metagenomic binning, comparative biology and taxonomic classification.</title>
        <authorList>
            <person name="Goeker M."/>
        </authorList>
    </citation>
    <scope>NUCLEOTIDE SEQUENCE [LARGE SCALE GENOMIC DNA]</scope>
    <source>
        <strain evidence="9 12">DSM 28816</strain>
    </source>
</reference>
<name>A0A255I4W1_9FIRM</name>
<evidence type="ECO:0000256" key="4">
    <source>
        <dbReference type="ARBA" id="ARBA00032089"/>
    </source>
</evidence>
<keyword evidence="11" id="KW-1185">Reference proteome</keyword>
<comment type="caution">
    <text evidence="10">The sequence shown here is derived from an EMBL/GenBank/DDBJ whole genome shotgun (WGS) entry which is preliminary data.</text>
</comment>
<dbReference type="RefSeq" id="WP_094379976.1">
    <property type="nucleotide sequence ID" value="NZ_NOKA02000002.1"/>
</dbReference>
<evidence type="ECO:0000256" key="3">
    <source>
        <dbReference type="ARBA" id="ARBA00022960"/>
    </source>
</evidence>
<feature type="coiled-coil region" evidence="6">
    <location>
        <begin position="64"/>
        <end position="98"/>
    </location>
</feature>
<dbReference type="PIRSF" id="PIRSF038471">
    <property type="entry name" value="MreC"/>
    <property type="match status" value="1"/>
</dbReference>
<keyword evidence="6" id="KW-0175">Coiled coil</keyword>
<evidence type="ECO:0000256" key="5">
    <source>
        <dbReference type="PIRNR" id="PIRNR038471"/>
    </source>
</evidence>
<dbReference type="PANTHER" id="PTHR34138">
    <property type="entry name" value="CELL SHAPE-DETERMINING PROTEIN MREC"/>
    <property type="match status" value="1"/>
</dbReference>
<dbReference type="InterPro" id="IPR055342">
    <property type="entry name" value="MreC_beta-barrel_core"/>
</dbReference>
<evidence type="ECO:0000313" key="9">
    <source>
        <dbReference type="EMBL" id="PXV95528.1"/>
    </source>
</evidence>
<dbReference type="InterPro" id="IPR007221">
    <property type="entry name" value="MreC"/>
</dbReference>
<feature type="transmembrane region" description="Helical" evidence="7">
    <location>
        <begin position="12"/>
        <end position="30"/>
    </location>
</feature>
<organism evidence="10 11">
    <name type="scientific">Lachnotalea glycerini</name>
    <dbReference type="NCBI Taxonomy" id="1763509"/>
    <lineage>
        <taxon>Bacteria</taxon>
        <taxon>Bacillati</taxon>
        <taxon>Bacillota</taxon>
        <taxon>Clostridia</taxon>
        <taxon>Lachnospirales</taxon>
        <taxon>Lachnospiraceae</taxon>
        <taxon>Lachnotalea</taxon>
    </lineage>
</organism>
<reference evidence="10" key="3">
    <citation type="submission" date="2018-07" db="EMBL/GenBank/DDBJ databases">
        <authorList>
            <person name="Quirk P.G."/>
            <person name="Krulwich T.A."/>
        </authorList>
    </citation>
    <scope>NUCLEOTIDE SEQUENCE</scope>
    <source>
        <strain evidence="10">CCRI-19302</strain>
    </source>
</reference>
<accession>A0A255I4W1</accession>
<dbReference type="Gene3D" id="2.40.10.340">
    <property type="entry name" value="Rod shape-determining protein MreC, domain 1"/>
    <property type="match status" value="1"/>
</dbReference>
<dbReference type="PANTHER" id="PTHR34138:SF1">
    <property type="entry name" value="CELL SHAPE-DETERMINING PROTEIN MREC"/>
    <property type="match status" value="1"/>
</dbReference>
<dbReference type="Proteomes" id="UP000216411">
    <property type="component" value="Unassembled WGS sequence"/>
</dbReference>
<comment type="function">
    <text evidence="5">Involved in formation and maintenance of cell shape.</text>
</comment>
<dbReference type="Gene3D" id="2.40.10.350">
    <property type="entry name" value="Rod shape-determining protein MreC, domain 2"/>
    <property type="match status" value="1"/>
</dbReference>
<evidence type="ECO:0000256" key="7">
    <source>
        <dbReference type="SAM" id="Phobius"/>
    </source>
</evidence>
<dbReference type="Proteomes" id="UP000247523">
    <property type="component" value="Unassembled WGS sequence"/>
</dbReference>
<dbReference type="InterPro" id="IPR042177">
    <property type="entry name" value="Cell/Rod_1"/>
</dbReference>
<dbReference type="NCBIfam" id="TIGR00219">
    <property type="entry name" value="mreC"/>
    <property type="match status" value="1"/>
</dbReference>
<dbReference type="GO" id="GO:0005886">
    <property type="term" value="C:plasma membrane"/>
    <property type="evidence" value="ECO:0007669"/>
    <property type="project" value="TreeGrafter"/>
</dbReference>
<gene>
    <name evidence="10" type="primary">mreC</name>
    <name evidence="9" type="ORF">C8E03_101157</name>
    <name evidence="10" type="ORF">CG710_002610</name>
</gene>
<evidence type="ECO:0000256" key="2">
    <source>
        <dbReference type="ARBA" id="ARBA00013855"/>
    </source>
</evidence>
<keyword evidence="7" id="KW-1133">Transmembrane helix</keyword>
<dbReference type="EMBL" id="QICS01000001">
    <property type="protein sequence ID" value="PXV95528.1"/>
    <property type="molecule type" value="Genomic_DNA"/>
</dbReference>
<comment type="similarity">
    <text evidence="1 5">Belongs to the MreC family.</text>
</comment>
<evidence type="ECO:0000313" key="11">
    <source>
        <dbReference type="Proteomes" id="UP000216411"/>
    </source>
</evidence>
<feature type="domain" description="Rod shape-determining protein MreC beta-barrel core" evidence="8">
    <location>
        <begin position="125"/>
        <end position="275"/>
    </location>
</feature>
<protein>
    <recommendedName>
        <fullName evidence="2 5">Cell shape-determining protein MreC</fullName>
    </recommendedName>
    <alternativeName>
        <fullName evidence="4 5">Cell shape protein MreC</fullName>
    </alternativeName>
</protein>
<keyword evidence="3 5" id="KW-0133">Cell shape</keyword>
<dbReference type="GO" id="GO:0008360">
    <property type="term" value="P:regulation of cell shape"/>
    <property type="evidence" value="ECO:0007669"/>
    <property type="project" value="UniProtKB-KW"/>
</dbReference>
<dbReference type="Pfam" id="PF04085">
    <property type="entry name" value="MreC"/>
    <property type="match status" value="1"/>
</dbReference>
<reference evidence="10 11" key="1">
    <citation type="journal article" date="2017" name="Genome Announc.">
        <title>Draft Genome Sequence of a Sporulating and Motile Strain of Lachnotalea glycerini Isolated from Water in Quebec City, Canada.</title>
        <authorList>
            <person name="Maheux A.F."/>
            <person name="Boudreau D.K."/>
            <person name="Berube E."/>
            <person name="Boissinot M."/>
            <person name="Raymond F."/>
            <person name="Brodeur S."/>
            <person name="Corbeil J."/>
            <person name="Isabel S."/>
            <person name="Omar R.F."/>
            <person name="Bergeron M.G."/>
        </authorList>
    </citation>
    <scope>NUCLEOTIDE SEQUENCE [LARGE SCALE GENOMIC DNA]</scope>
    <source>
        <strain evidence="10 11">CCRI-19302</strain>
    </source>
</reference>
<evidence type="ECO:0000256" key="1">
    <source>
        <dbReference type="ARBA" id="ARBA00009369"/>
    </source>
</evidence>
<sequence>MKRKARFSLPSKYLLLIVTFFCVAMIFITFTTDLATGPFKVISGYVFIPIQNGINYIGTSLTGKAEQLQNLQDLMDKNIKLQAMVDELTIENSALQQDKYELARLRELYKLDETYPSYNKVAARIIGKDPGNWFSTFTIDKGSNEGFKVDNNVIAGSGLVGIITEVGPNWSTVRAIIDDSSNVSAMILSTSDRCIITGDLKLMSQGMIQFSQLNDQDNLVNVGDKVVTSNISDKYLQGILIGYISEKTTDANNLTSSGYVTPVVDFEHLQEVLVITDLKE</sequence>
<dbReference type="EMBL" id="NOKA02000002">
    <property type="protein sequence ID" value="RDY32846.1"/>
    <property type="molecule type" value="Genomic_DNA"/>
</dbReference>
<dbReference type="AlphaFoldDB" id="A0A255I4W1"/>
<dbReference type="OrthoDB" id="9792313at2"/>
<dbReference type="InterPro" id="IPR042175">
    <property type="entry name" value="Cell/Rod_MreC_2"/>
</dbReference>
<evidence type="ECO:0000313" key="12">
    <source>
        <dbReference type="Proteomes" id="UP000247523"/>
    </source>
</evidence>
<evidence type="ECO:0000313" key="10">
    <source>
        <dbReference type="EMBL" id="RDY32846.1"/>
    </source>
</evidence>
<proteinExistence type="inferred from homology"/>